<sequence length="177" mass="19897">MDQGAAQAVPEPAVPGTVRRARPSRRIPQLGKLIGLLALLADDEQRDRLEADLDRYYGRDLRDLYRRDEHGRRLLTLRMLFVRVLALPADSALAVAANDGRMPWSTTDHLLADLWALQARAHGGKKAPKQHPGRPRPKAKPMTAAKAEKYRTAQRRRQQIRDRRQQPQLPPGGGNTA</sequence>
<evidence type="ECO:0000313" key="3">
    <source>
        <dbReference type="Proteomes" id="UP000887023"/>
    </source>
</evidence>
<feature type="region of interest" description="Disordered" evidence="1">
    <location>
        <begin position="121"/>
        <end position="177"/>
    </location>
</feature>
<reference evidence="2" key="1">
    <citation type="submission" date="2021-07" db="EMBL/GenBank/DDBJ databases">
        <title>Candidatus Kaistella beijingensis sp. nov. isolated from a municipal wastewater treatment plant is involved in sludge foaming.</title>
        <authorList>
            <person name="Song Y."/>
            <person name="Liu S.-J."/>
        </authorList>
    </citation>
    <scope>NUCLEOTIDE SEQUENCE</scope>
    <source>
        <strain evidence="2">DSM 43998</strain>
    </source>
</reference>
<gene>
    <name evidence="2" type="ORF">KV203_05510</name>
</gene>
<accession>A0ABX8SCY2</accession>
<proteinExistence type="predicted"/>
<evidence type="ECO:0000256" key="1">
    <source>
        <dbReference type="SAM" id="MobiDB-lite"/>
    </source>
</evidence>
<organism evidence="2 3">
    <name type="scientific">Skermania pinensis</name>
    <dbReference type="NCBI Taxonomy" id="39122"/>
    <lineage>
        <taxon>Bacteria</taxon>
        <taxon>Bacillati</taxon>
        <taxon>Actinomycetota</taxon>
        <taxon>Actinomycetes</taxon>
        <taxon>Mycobacteriales</taxon>
        <taxon>Gordoniaceae</taxon>
        <taxon>Skermania</taxon>
    </lineage>
</organism>
<protein>
    <submittedName>
        <fullName evidence="2">Uncharacterized protein</fullName>
    </submittedName>
</protein>
<dbReference type="RefSeq" id="WP_157079982.1">
    <property type="nucleotide sequence ID" value="NZ_CBCRUZ010000014.1"/>
</dbReference>
<dbReference type="EMBL" id="CP079105">
    <property type="protein sequence ID" value="QXQ14839.1"/>
    <property type="molecule type" value="Genomic_DNA"/>
</dbReference>
<feature type="region of interest" description="Disordered" evidence="1">
    <location>
        <begin position="1"/>
        <end position="21"/>
    </location>
</feature>
<keyword evidence="3" id="KW-1185">Reference proteome</keyword>
<evidence type="ECO:0000313" key="2">
    <source>
        <dbReference type="EMBL" id="QXQ14839.1"/>
    </source>
</evidence>
<feature type="compositionally biased region" description="Basic residues" evidence="1">
    <location>
        <begin position="122"/>
        <end position="139"/>
    </location>
</feature>
<dbReference type="Proteomes" id="UP000887023">
    <property type="component" value="Chromosome"/>
</dbReference>
<name>A0ABX8SCY2_9ACTN</name>